<evidence type="ECO:0000256" key="1">
    <source>
        <dbReference type="SAM" id="MobiDB-lite"/>
    </source>
</evidence>
<evidence type="ECO:0000313" key="4">
    <source>
        <dbReference type="Proteomes" id="UP000265768"/>
    </source>
</evidence>
<feature type="signal peptide" evidence="2">
    <location>
        <begin position="1"/>
        <end position="38"/>
    </location>
</feature>
<evidence type="ECO:0000256" key="2">
    <source>
        <dbReference type="SAM" id="SignalP"/>
    </source>
</evidence>
<keyword evidence="4" id="KW-1185">Reference proteome</keyword>
<gene>
    <name evidence="3" type="ORF">D5H75_21055</name>
</gene>
<feature type="compositionally biased region" description="Pro residues" evidence="1">
    <location>
        <begin position="58"/>
        <end position="69"/>
    </location>
</feature>
<name>A0A3A4AMB7_9ACTN</name>
<accession>A0A3A4AMB7</accession>
<organism evidence="3 4">
    <name type="scientific">Bailinhaonella thermotolerans</name>
    <dbReference type="NCBI Taxonomy" id="1070861"/>
    <lineage>
        <taxon>Bacteria</taxon>
        <taxon>Bacillati</taxon>
        <taxon>Actinomycetota</taxon>
        <taxon>Actinomycetes</taxon>
        <taxon>Streptosporangiales</taxon>
        <taxon>Streptosporangiaceae</taxon>
        <taxon>Bailinhaonella</taxon>
    </lineage>
</organism>
<dbReference type="RefSeq" id="WP_119928230.1">
    <property type="nucleotide sequence ID" value="NZ_QZEY01000008.1"/>
</dbReference>
<comment type="caution">
    <text evidence="3">The sequence shown here is derived from an EMBL/GenBank/DDBJ whole genome shotgun (WGS) entry which is preliminary data.</text>
</comment>
<dbReference type="AlphaFoldDB" id="A0A3A4AMB7"/>
<proteinExistence type="predicted"/>
<evidence type="ECO:0000313" key="3">
    <source>
        <dbReference type="EMBL" id="RJL30806.1"/>
    </source>
</evidence>
<dbReference type="EMBL" id="QZEY01000008">
    <property type="protein sequence ID" value="RJL30806.1"/>
    <property type="molecule type" value="Genomic_DNA"/>
</dbReference>
<sequence length="262" mass="28186">MIESSSEENRMPLSPARAALTGVAVAAVTLANVTPAAAAAPPPSPPSSASPRVSSPHAPSPQAPSPYAPGPSAGRTASAPAGESVDRRVLLTKEEQPPVGDTWKAPWINPYFEPAITGPICWEYGAPTGATGGLSARFDTSLWFYNYNDVWVFPDAAAAAAFENRWREYLTTCVERHPPGEHGTHIRDMAKVGVADGVDVWHFTTAVNPYHTITQHFWTVVVRQGRAVYAMDLLDYRDGEQSPPSFAASVAKIKERLAAYYP</sequence>
<dbReference type="OrthoDB" id="9839397at2"/>
<protein>
    <submittedName>
        <fullName evidence="3">Uncharacterized protein</fullName>
    </submittedName>
</protein>
<dbReference type="Proteomes" id="UP000265768">
    <property type="component" value="Unassembled WGS sequence"/>
</dbReference>
<feature type="region of interest" description="Disordered" evidence="1">
    <location>
        <begin position="35"/>
        <end position="83"/>
    </location>
</feature>
<reference evidence="3 4" key="1">
    <citation type="submission" date="2018-09" db="EMBL/GenBank/DDBJ databases">
        <title>YIM 75507 draft genome.</title>
        <authorList>
            <person name="Tang S."/>
            <person name="Feng Y."/>
        </authorList>
    </citation>
    <scope>NUCLEOTIDE SEQUENCE [LARGE SCALE GENOMIC DNA]</scope>
    <source>
        <strain evidence="3 4">YIM 75507</strain>
    </source>
</reference>
<keyword evidence="2" id="KW-0732">Signal</keyword>
<feature type="chain" id="PRO_5017274315" evidence="2">
    <location>
        <begin position="39"/>
        <end position="262"/>
    </location>
</feature>